<dbReference type="EMBL" id="BAABLK010000022">
    <property type="protein sequence ID" value="GAA5226667.1"/>
    <property type="molecule type" value="Genomic_DNA"/>
</dbReference>
<dbReference type="InterPro" id="IPR029045">
    <property type="entry name" value="ClpP/crotonase-like_dom_sf"/>
</dbReference>
<gene>
    <name evidence="5" type="ORF">GCM10025778_12000</name>
</gene>
<protein>
    <recommendedName>
        <fullName evidence="2">3-hydroxyisobutyryl-CoA hydrolase</fullName>
        <ecNumber evidence="2">3.1.2.4</ecNumber>
    </recommendedName>
</protein>
<dbReference type="InterPro" id="IPR032259">
    <property type="entry name" value="HIBYL-CoA-H"/>
</dbReference>
<feature type="domain" description="Enoyl-CoA hydratase/isomerase" evidence="4">
    <location>
        <begin position="48"/>
        <end position="373"/>
    </location>
</feature>
<dbReference type="CDD" id="cd06558">
    <property type="entry name" value="crotonase-like"/>
    <property type="match status" value="1"/>
</dbReference>
<dbReference type="SUPFAM" id="SSF52096">
    <property type="entry name" value="ClpP/crotonase"/>
    <property type="match status" value="1"/>
</dbReference>
<dbReference type="NCBIfam" id="NF004127">
    <property type="entry name" value="PRK05617.1"/>
    <property type="match status" value="1"/>
</dbReference>
<proteinExistence type="predicted"/>
<keyword evidence="3" id="KW-0378">Hydrolase</keyword>
<evidence type="ECO:0000256" key="3">
    <source>
        <dbReference type="ARBA" id="ARBA00022801"/>
    </source>
</evidence>
<evidence type="ECO:0000313" key="6">
    <source>
        <dbReference type="Proteomes" id="UP001501257"/>
    </source>
</evidence>
<evidence type="ECO:0000259" key="4">
    <source>
        <dbReference type="Pfam" id="PF16113"/>
    </source>
</evidence>
<evidence type="ECO:0000313" key="5">
    <source>
        <dbReference type="EMBL" id="GAA5226667.1"/>
    </source>
</evidence>
<comment type="catalytic activity">
    <reaction evidence="1">
        <text>3-hydroxy-2-methylpropanoyl-CoA + H2O = 3-hydroxy-2-methylpropanoate + CoA + H(+)</text>
        <dbReference type="Rhea" id="RHEA:20888"/>
        <dbReference type="ChEBI" id="CHEBI:11805"/>
        <dbReference type="ChEBI" id="CHEBI:15377"/>
        <dbReference type="ChEBI" id="CHEBI:15378"/>
        <dbReference type="ChEBI" id="CHEBI:57287"/>
        <dbReference type="ChEBI" id="CHEBI:57340"/>
        <dbReference type="EC" id="3.1.2.4"/>
    </reaction>
</comment>
<reference evidence="6" key="1">
    <citation type="journal article" date="2019" name="Int. J. Syst. Evol. Microbiol.">
        <title>The Global Catalogue of Microorganisms (GCM) 10K type strain sequencing project: providing services to taxonomists for standard genome sequencing and annotation.</title>
        <authorList>
            <consortium name="The Broad Institute Genomics Platform"/>
            <consortium name="The Broad Institute Genome Sequencing Center for Infectious Disease"/>
            <person name="Wu L."/>
            <person name="Ma J."/>
        </authorList>
    </citation>
    <scope>NUCLEOTIDE SEQUENCE [LARGE SCALE GENOMIC DNA]</scope>
    <source>
        <strain evidence="6">JCM 18952</strain>
    </source>
</reference>
<evidence type="ECO:0000256" key="1">
    <source>
        <dbReference type="ARBA" id="ARBA00001709"/>
    </source>
</evidence>
<dbReference type="Proteomes" id="UP001501257">
    <property type="component" value="Unassembled WGS sequence"/>
</dbReference>
<dbReference type="Pfam" id="PF16113">
    <property type="entry name" value="ECH_2"/>
    <property type="match status" value="1"/>
</dbReference>
<dbReference type="EC" id="3.1.2.4" evidence="2"/>
<keyword evidence="6" id="KW-1185">Reference proteome</keyword>
<comment type="caution">
    <text evidence="5">The sequence shown here is derived from an EMBL/GenBank/DDBJ whole genome shotgun (WGS) entry which is preliminary data.</text>
</comment>
<organism evidence="5 6">
    <name type="scientific">Paeniglutamicibacter antarcticus</name>
    <dbReference type="NCBI Taxonomy" id="494023"/>
    <lineage>
        <taxon>Bacteria</taxon>
        <taxon>Bacillati</taxon>
        <taxon>Actinomycetota</taxon>
        <taxon>Actinomycetes</taxon>
        <taxon>Micrococcales</taxon>
        <taxon>Micrococcaceae</taxon>
        <taxon>Paeniglutamicibacter</taxon>
    </lineage>
</organism>
<name>A0ABP9TJE6_9MICC</name>
<accession>A0ABP9TJE6</accession>
<dbReference type="PANTHER" id="PTHR43176">
    <property type="entry name" value="3-HYDROXYISOBUTYRYL-COA HYDROLASE-RELATED"/>
    <property type="match status" value="1"/>
</dbReference>
<dbReference type="PANTHER" id="PTHR43176:SF3">
    <property type="entry name" value="3-HYDROXYISOBUTYRYL-COA HYDROLASE, MITOCHONDRIAL"/>
    <property type="match status" value="1"/>
</dbReference>
<dbReference type="Gene3D" id="3.90.226.10">
    <property type="entry name" value="2-enoyl-CoA Hydratase, Chain A, domain 1"/>
    <property type="match status" value="1"/>
</dbReference>
<evidence type="ECO:0000256" key="2">
    <source>
        <dbReference type="ARBA" id="ARBA00011915"/>
    </source>
</evidence>
<dbReference type="InterPro" id="IPR045004">
    <property type="entry name" value="ECH_dom"/>
</dbReference>
<sequence>MIQPRGASLPCGFGDTLATSRTAHLRSGNDRTITITTDIHSTVNASLGLIELRRPASINALTLPMLQELTDILTAWKDDPQVSMVVLRGSGERGFCAGGDIKDFHRAIIEDDHAGFLELLSLEFDLDAMIATYAKPFITLVHGLCMGGGIGLASHASVRATAPDARFAMPETRIGYSPDVGGTHLMARAPGHLGEYLVLTASTFTGADAVELGFADMLVDPERFEEVIDALSDFESMPAPQVAAGLEVLFGSVAPSPLSAEQPWIDEAFGAPDLAGILSRLDAMAHSGAAEAAAAIRANCPTSLQSALCAVRAAREEDHLRSALDRELRLADYLMHRPDLAEGIRAQVIDKDRNPAWSPARIDQVDREAIASIVAGES</sequence>